<comment type="caution">
    <text evidence="13">The sequence shown here is derived from an EMBL/GenBank/DDBJ whole genome shotgun (WGS) entry which is preliminary data.</text>
</comment>
<feature type="domain" description="Immunoglobulin V-set" evidence="12">
    <location>
        <begin position="24"/>
        <end position="104"/>
    </location>
</feature>
<dbReference type="SUPFAM" id="SSF48726">
    <property type="entry name" value="Immunoglobulin"/>
    <property type="match status" value="1"/>
</dbReference>
<evidence type="ECO:0000256" key="7">
    <source>
        <dbReference type="ARBA" id="ARBA00023157"/>
    </source>
</evidence>
<dbReference type="EMBL" id="JAVHJS010000015">
    <property type="protein sequence ID" value="KAK2834053.1"/>
    <property type="molecule type" value="Genomic_DNA"/>
</dbReference>
<gene>
    <name evidence="13" type="ORF">Q7C36_014754</name>
</gene>
<dbReference type="GO" id="GO:0042102">
    <property type="term" value="P:positive regulation of T cell proliferation"/>
    <property type="evidence" value="ECO:0007669"/>
    <property type="project" value="TreeGrafter"/>
</dbReference>
<keyword evidence="14" id="KW-1185">Reference proteome</keyword>
<keyword evidence="5" id="KW-1133">Transmembrane helix</keyword>
<keyword evidence="8" id="KW-0675">Receptor</keyword>
<feature type="chain" id="PRO_5041696647" description="Immunoglobulin V-set domain-containing protein" evidence="11">
    <location>
        <begin position="21"/>
        <end position="180"/>
    </location>
</feature>
<evidence type="ECO:0000256" key="5">
    <source>
        <dbReference type="ARBA" id="ARBA00022989"/>
    </source>
</evidence>
<dbReference type="AlphaFoldDB" id="A0AA88MA86"/>
<dbReference type="InterPro" id="IPR036179">
    <property type="entry name" value="Ig-like_dom_sf"/>
</dbReference>
<evidence type="ECO:0000256" key="6">
    <source>
        <dbReference type="ARBA" id="ARBA00023136"/>
    </source>
</evidence>
<dbReference type="GO" id="GO:0042130">
    <property type="term" value="P:negative regulation of T cell proliferation"/>
    <property type="evidence" value="ECO:0007669"/>
    <property type="project" value="TreeGrafter"/>
</dbReference>
<dbReference type="GO" id="GO:0009897">
    <property type="term" value="C:external side of plasma membrane"/>
    <property type="evidence" value="ECO:0007669"/>
    <property type="project" value="TreeGrafter"/>
</dbReference>
<dbReference type="Proteomes" id="UP001187315">
    <property type="component" value="Unassembled WGS sequence"/>
</dbReference>
<dbReference type="GO" id="GO:0031295">
    <property type="term" value="P:T cell costimulation"/>
    <property type="evidence" value="ECO:0007669"/>
    <property type="project" value="TreeGrafter"/>
</dbReference>
<accession>A0AA88MA86</accession>
<feature type="signal peptide" evidence="11">
    <location>
        <begin position="1"/>
        <end position="20"/>
    </location>
</feature>
<keyword evidence="7" id="KW-1015">Disulfide bond</keyword>
<dbReference type="InterPro" id="IPR013783">
    <property type="entry name" value="Ig-like_fold"/>
</dbReference>
<keyword evidence="6" id="KW-0472">Membrane</keyword>
<sequence length="180" mass="20182">MNYFSICMILGTVCLSLISAAEIPVSGHVGSTAVLPCELQTVDTETLYIRWLIDTETVFERQGKETYQGKGYEGRVDVPEEDLSKGNCSLVFKRLKLTDTADYMSYEVVRGNRGSNRFKRSETPELNLISSVHLSVKEKREEKSYEKQLSGGASGLKCLHPQFMVLFLLSVTLSLLLEET</sequence>
<evidence type="ECO:0000256" key="11">
    <source>
        <dbReference type="SAM" id="SignalP"/>
    </source>
</evidence>
<dbReference type="Pfam" id="PF07686">
    <property type="entry name" value="V-set"/>
    <property type="match status" value="1"/>
</dbReference>
<evidence type="ECO:0000256" key="9">
    <source>
        <dbReference type="ARBA" id="ARBA00023180"/>
    </source>
</evidence>
<dbReference type="Gene3D" id="2.60.40.10">
    <property type="entry name" value="Immunoglobulins"/>
    <property type="match status" value="1"/>
</dbReference>
<dbReference type="GO" id="GO:0006955">
    <property type="term" value="P:immune response"/>
    <property type="evidence" value="ECO:0007669"/>
    <property type="project" value="TreeGrafter"/>
</dbReference>
<keyword evidence="2" id="KW-1003">Cell membrane</keyword>
<keyword evidence="10" id="KW-0393">Immunoglobulin domain</keyword>
<dbReference type="PANTHER" id="PTHR25466:SF11">
    <property type="entry name" value="GALECTIN 17-RELATED"/>
    <property type="match status" value="1"/>
</dbReference>
<keyword evidence="4 11" id="KW-0732">Signal</keyword>
<evidence type="ECO:0000256" key="3">
    <source>
        <dbReference type="ARBA" id="ARBA00022692"/>
    </source>
</evidence>
<dbReference type="GO" id="GO:0007166">
    <property type="term" value="P:cell surface receptor signaling pathway"/>
    <property type="evidence" value="ECO:0007669"/>
    <property type="project" value="TreeGrafter"/>
</dbReference>
<evidence type="ECO:0000256" key="4">
    <source>
        <dbReference type="ARBA" id="ARBA00022729"/>
    </source>
</evidence>
<protein>
    <recommendedName>
        <fullName evidence="12">Immunoglobulin V-set domain-containing protein</fullName>
    </recommendedName>
</protein>
<proteinExistence type="predicted"/>
<dbReference type="InterPro" id="IPR051713">
    <property type="entry name" value="T-cell_Activation_Regulation"/>
</dbReference>
<dbReference type="InterPro" id="IPR013106">
    <property type="entry name" value="Ig_V-set"/>
</dbReference>
<evidence type="ECO:0000256" key="1">
    <source>
        <dbReference type="ARBA" id="ARBA00004251"/>
    </source>
</evidence>
<name>A0AA88MA86_TACVA</name>
<keyword evidence="3" id="KW-0812">Transmembrane</keyword>
<reference evidence="13" key="1">
    <citation type="submission" date="2023-08" db="EMBL/GenBank/DDBJ databases">
        <title>Pelteobagrus vachellii genome.</title>
        <authorList>
            <person name="Liu H."/>
        </authorList>
    </citation>
    <scope>NUCLEOTIDE SEQUENCE</scope>
    <source>
        <strain evidence="13">PRFRI_2022a</strain>
        <tissue evidence="13">Muscle</tissue>
    </source>
</reference>
<evidence type="ECO:0000256" key="2">
    <source>
        <dbReference type="ARBA" id="ARBA00022475"/>
    </source>
</evidence>
<evidence type="ECO:0000313" key="14">
    <source>
        <dbReference type="Proteomes" id="UP001187315"/>
    </source>
</evidence>
<evidence type="ECO:0000259" key="12">
    <source>
        <dbReference type="Pfam" id="PF07686"/>
    </source>
</evidence>
<comment type="subcellular location">
    <subcellularLocation>
        <location evidence="1">Cell membrane</location>
        <topology evidence="1">Single-pass type I membrane protein</topology>
    </subcellularLocation>
</comment>
<dbReference type="PANTHER" id="PTHR25466">
    <property type="entry name" value="T-LYMPHOCYTE ACTIVATION ANTIGEN"/>
    <property type="match status" value="1"/>
</dbReference>
<evidence type="ECO:0000313" key="13">
    <source>
        <dbReference type="EMBL" id="KAK2834053.1"/>
    </source>
</evidence>
<evidence type="ECO:0000256" key="10">
    <source>
        <dbReference type="ARBA" id="ARBA00023319"/>
    </source>
</evidence>
<evidence type="ECO:0000256" key="8">
    <source>
        <dbReference type="ARBA" id="ARBA00023170"/>
    </source>
</evidence>
<dbReference type="GO" id="GO:0071222">
    <property type="term" value="P:cellular response to lipopolysaccharide"/>
    <property type="evidence" value="ECO:0007669"/>
    <property type="project" value="TreeGrafter"/>
</dbReference>
<organism evidence="13 14">
    <name type="scientific">Tachysurus vachellii</name>
    <name type="common">Darkbarbel catfish</name>
    <name type="synonym">Pelteobagrus vachellii</name>
    <dbReference type="NCBI Taxonomy" id="175792"/>
    <lineage>
        <taxon>Eukaryota</taxon>
        <taxon>Metazoa</taxon>
        <taxon>Chordata</taxon>
        <taxon>Craniata</taxon>
        <taxon>Vertebrata</taxon>
        <taxon>Euteleostomi</taxon>
        <taxon>Actinopterygii</taxon>
        <taxon>Neopterygii</taxon>
        <taxon>Teleostei</taxon>
        <taxon>Ostariophysi</taxon>
        <taxon>Siluriformes</taxon>
        <taxon>Bagridae</taxon>
        <taxon>Tachysurus</taxon>
    </lineage>
</organism>
<keyword evidence="9" id="KW-0325">Glycoprotein</keyword>